<keyword evidence="4" id="KW-0479">Metal-binding</keyword>
<dbReference type="EMBL" id="LR962863">
    <property type="protein sequence ID" value="CAD7358836.1"/>
    <property type="molecule type" value="Genomic_DNA"/>
</dbReference>
<keyword evidence="3 11" id="KW-0645">Protease</keyword>
<evidence type="ECO:0000259" key="14">
    <source>
        <dbReference type="Pfam" id="PF03413"/>
    </source>
</evidence>
<name>A0A7Z7QN97_STASC</name>
<accession>A0A7Z7QN97</accession>
<dbReference type="GO" id="GO:0005576">
    <property type="term" value="C:extracellular region"/>
    <property type="evidence" value="ECO:0007669"/>
    <property type="project" value="UniProtKB-SubCell"/>
</dbReference>
<keyword evidence="20" id="KW-1185">Reference proteome</keyword>
<evidence type="ECO:0000256" key="8">
    <source>
        <dbReference type="ARBA" id="ARBA00023049"/>
    </source>
</evidence>
<evidence type="ECO:0000256" key="3">
    <source>
        <dbReference type="ARBA" id="ARBA00022670"/>
    </source>
</evidence>
<dbReference type="GO" id="GO:0046872">
    <property type="term" value="F:metal ion binding"/>
    <property type="evidence" value="ECO:0007669"/>
    <property type="project" value="UniProtKB-UniRule"/>
</dbReference>
<dbReference type="EC" id="3.4.24.-" evidence="11"/>
<dbReference type="Pfam" id="PF02868">
    <property type="entry name" value="Peptidase_M4_C"/>
    <property type="match status" value="1"/>
</dbReference>
<evidence type="ECO:0000256" key="9">
    <source>
        <dbReference type="ARBA" id="ARBA00023145"/>
    </source>
</evidence>
<dbReference type="Pfam" id="PF03413">
    <property type="entry name" value="PepSY"/>
    <property type="match status" value="1"/>
</dbReference>
<dbReference type="Proteomes" id="UP000264146">
    <property type="component" value="Chromosome"/>
</dbReference>
<reference evidence="16 19" key="3">
    <citation type="submission" date="2020-11" db="EMBL/GenBank/DDBJ databases">
        <authorList>
            <consortium name="Pathogen Informatics"/>
        </authorList>
    </citation>
    <scope>NUCLEOTIDE SEQUENCE [LARGE SCALE GENOMIC DNA]</scope>
    <source>
        <strain evidence="16 19">NCTC12218</strain>
    </source>
</reference>
<dbReference type="Pfam" id="PF07504">
    <property type="entry name" value="FTP"/>
    <property type="match status" value="1"/>
</dbReference>
<evidence type="ECO:0000256" key="7">
    <source>
        <dbReference type="ARBA" id="ARBA00022833"/>
    </source>
</evidence>
<dbReference type="InterPro" id="IPR013856">
    <property type="entry name" value="Peptidase_M4_domain"/>
</dbReference>
<dbReference type="Gene3D" id="3.10.170.10">
    <property type="match status" value="1"/>
</dbReference>
<dbReference type="PRINTS" id="PR00730">
    <property type="entry name" value="THERMOLYSIN"/>
</dbReference>
<feature type="active site" evidence="10">
    <location>
        <position position="350"/>
    </location>
</feature>
<dbReference type="CDD" id="cd09597">
    <property type="entry name" value="M4_TLP"/>
    <property type="match status" value="1"/>
</dbReference>
<evidence type="ECO:0000313" key="18">
    <source>
        <dbReference type="EMBL" id="SUM86880.1"/>
    </source>
</evidence>
<sequence length="505" mass="55751">MYKISKLVLSSSLCLSLLPISDTAHAESKADIPLKHDFKQPVHSQSEAHEVLKELPSDIKKNYEDYEVVKAEKDKLGFTHYTLQPVVDGAFATDKEVKVHVNKDNKVVLVNGEVEAKKVKPTNEVEISKDKAIDRAFQSVDVKSSEAKNIDDHVVKENKVEIDGEKNKFVYNIELVMTKPDVAHWDIKVDAQTGEIIEKTNLIKHAAAKGTGRGVLGDTKEININSIGNGYSLEDVTAPAVMSAYTVNEATGSAQLITDRDTNFTDKYQSAGVDANYYAKQVYDYYKTKFGRASYDDKDSPIVSITHVNRFNGQDNRNNAAWIGDKMIYGDGDGVTFTNLSAANDIVAHEITHGVTQSTANLVYRNQPGALNESFSDVFAYFVDSEDFLIGEDAYTPGRDGDALRSMSSPEQYGQPSHMSQYVHTSSDNGGVHTNSGIPNKAAYNTIQRIGKDRSEQIYYRALSQYLTSTSNFNDAKASLYQSALDLYGQNVASQVAQAWEDVGV</sequence>
<reference evidence="18" key="2">
    <citation type="submission" date="2018-06" db="EMBL/GenBank/DDBJ databases">
        <authorList>
            <consortium name="Pathogen Informatics"/>
            <person name="Doyle S."/>
        </authorList>
    </citation>
    <scope>NUCLEOTIDE SEQUENCE [LARGE SCALE GENOMIC DNA]</scope>
    <source>
        <strain evidence="18">NCTC12218</strain>
    </source>
</reference>
<dbReference type="PANTHER" id="PTHR33794">
    <property type="entry name" value="BACILLOLYSIN"/>
    <property type="match status" value="1"/>
</dbReference>
<evidence type="ECO:0000313" key="19">
    <source>
        <dbReference type="Proteomes" id="UP000264146"/>
    </source>
</evidence>
<feature type="domain" description="Peptidase M4" evidence="12">
    <location>
        <begin position="210"/>
        <end position="357"/>
    </location>
</feature>
<evidence type="ECO:0000313" key="17">
    <source>
        <dbReference type="EMBL" id="NHA33957.1"/>
    </source>
</evidence>
<dbReference type="GO" id="GO:0006508">
    <property type="term" value="P:proteolysis"/>
    <property type="evidence" value="ECO:0007669"/>
    <property type="project" value="UniProtKB-KW"/>
</dbReference>
<comment type="cofactor">
    <cofactor evidence="1 11">
        <name>Zn(2+)</name>
        <dbReference type="ChEBI" id="CHEBI:29105"/>
    </cofactor>
</comment>
<evidence type="ECO:0000259" key="12">
    <source>
        <dbReference type="Pfam" id="PF01447"/>
    </source>
</evidence>
<dbReference type="SUPFAM" id="SSF55486">
    <property type="entry name" value="Metalloproteases ('zincins'), catalytic domain"/>
    <property type="match status" value="1"/>
</dbReference>
<keyword evidence="5 11" id="KW-0732">Signal</keyword>
<dbReference type="InterPro" id="IPR027268">
    <property type="entry name" value="Peptidase_M4/M1_CTD_sf"/>
</dbReference>
<comment type="subcellular location">
    <subcellularLocation>
        <location evidence="11">Secreted</location>
    </subcellularLocation>
</comment>
<dbReference type="InterPro" id="IPR011096">
    <property type="entry name" value="FTP_domain"/>
</dbReference>
<evidence type="ECO:0000256" key="10">
    <source>
        <dbReference type="PIRSR" id="PIRSR623612-1"/>
    </source>
</evidence>
<evidence type="ECO:0000256" key="6">
    <source>
        <dbReference type="ARBA" id="ARBA00022801"/>
    </source>
</evidence>
<evidence type="ECO:0000256" key="2">
    <source>
        <dbReference type="ARBA" id="ARBA00009388"/>
    </source>
</evidence>
<dbReference type="Pfam" id="PF01447">
    <property type="entry name" value="Peptidase_M4"/>
    <property type="match status" value="1"/>
</dbReference>
<evidence type="ECO:0000313" key="16">
    <source>
        <dbReference type="EMBL" id="CAD7358836.1"/>
    </source>
</evidence>
<dbReference type="EMBL" id="POVK01000014">
    <property type="protein sequence ID" value="NHA33957.1"/>
    <property type="molecule type" value="Genomic_DNA"/>
</dbReference>
<evidence type="ECO:0000313" key="20">
    <source>
        <dbReference type="Proteomes" id="UP000572988"/>
    </source>
</evidence>
<dbReference type="InterPro" id="IPR001570">
    <property type="entry name" value="Peptidase_M4_C_domain"/>
</dbReference>
<dbReference type="InterPro" id="IPR023612">
    <property type="entry name" value="Peptidase_M4"/>
</dbReference>
<protein>
    <recommendedName>
        <fullName evidence="11">Neutral metalloproteinase</fullName>
        <ecNumber evidence="11">3.4.24.-</ecNumber>
    </recommendedName>
</protein>
<dbReference type="AlphaFoldDB" id="A0A7Z7QN97"/>
<evidence type="ECO:0000256" key="1">
    <source>
        <dbReference type="ARBA" id="ARBA00001947"/>
    </source>
</evidence>
<evidence type="ECO:0000256" key="11">
    <source>
        <dbReference type="RuleBase" id="RU366073"/>
    </source>
</evidence>
<dbReference type="Gene3D" id="1.10.390.10">
    <property type="entry name" value="Neutral Protease Domain 2"/>
    <property type="match status" value="1"/>
</dbReference>
<dbReference type="GeneID" id="93789166"/>
<comment type="function">
    <text evidence="11">Extracellular zinc metalloprotease.</text>
</comment>
<evidence type="ECO:0000259" key="15">
    <source>
        <dbReference type="Pfam" id="PF07504"/>
    </source>
</evidence>
<comment type="similarity">
    <text evidence="2 11">Belongs to the peptidase M4 family.</text>
</comment>
<keyword evidence="9" id="KW-0865">Zymogen</keyword>
<dbReference type="Gene3D" id="3.10.450.40">
    <property type="match status" value="1"/>
</dbReference>
<keyword evidence="6 11" id="KW-0378">Hydrolase</keyword>
<feature type="domain" description="PepSY" evidence="14">
    <location>
        <begin position="127"/>
        <end position="199"/>
    </location>
</feature>
<evidence type="ECO:0000256" key="5">
    <source>
        <dbReference type="ARBA" id="ARBA00022729"/>
    </source>
</evidence>
<feature type="domain" description="Peptidase M4 C-terminal" evidence="13">
    <location>
        <begin position="360"/>
        <end position="505"/>
    </location>
</feature>
<keyword evidence="11" id="KW-0964">Secreted</keyword>
<dbReference type="InterPro" id="IPR050728">
    <property type="entry name" value="Zinc_Metalloprotease_M4"/>
</dbReference>
<organism evidence="18">
    <name type="scientific">Staphylococcus schleiferi</name>
    <dbReference type="NCBI Taxonomy" id="1295"/>
    <lineage>
        <taxon>Bacteria</taxon>
        <taxon>Bacillati</taxon>
        <taxon>Bacillota</taxon>
        <taxon>Bacilli</taxon>
        <taxon>Bacillales</taxon>
        <taxon>Staphylococcaceae</taxon>
        <taxon>Staphylococcus</taxon>
    </lineage>
</organism>
<gene>
    <name evidence="18" type="primary">sepA_1</name>
    <name evidence="17" type="ORF">C1O36_05345</name>
    <name evidence="18" type="ORF">NCTC12218_00420</name>
</gene>
<evidence type="ECO:0000259" key="13">
    <source>
        <dbReference type="Pfam" id="PF02868"/>
    </source>
</evidence>
<dbReference type="GO" id="GO:0004222">
    <property type="term" value="F:metalloendopeptidase activity"/>
    <property type="evidence" value="ECO:0007669"/>
    <property type="project" value="UniProtKB-UniRule"/>
</dbReference>
<proteinExistence type="inferred from homology"/>
<keyword evidence="7 11" id="KW-0862">Zinc</keyword>
<feature type="active site" description="Proton donor" evidence="10">
    <location>
        <position position="433"/>
    </location>
</feature>
<feature type="signal peptide" evidence="11">
    <location>
        <begin position="1"/>
        <end position="26"/>
    </location>
</feature>
<dbReference type="RefSeq" id="WP_016426129.1">
    <property type="nucleotide sequence ID" value="NZ_CABKRV010000002.1"/>
</dbReference>
<feature type="chain" id="PRO_5044519530" description="Neutral metalloproteinase" evidence="11">
    <location>
        <begin position="27"/>
        <end position="505"/>
    </location>
</feature>
<dbReference type="InterPro" id="IPR025711">
    <property type="entry name" value="PepSY"/>
</dbReference>
<feature type="domain" description="FTP" evidence="15">
    <location>
        <begin position="64"/>
        <end position="114"/>
    </location>
</feature>
<evidence type="ECO:0000256" key="4">
    <source>
        <dbReference type="ARBA" id="ARBA00022723"/>
    </source>
</evidence>
<reference evidence="17 20" key="1">
    <citation type="submission" date="2018-01" db="EMBL/GenBank/DDBJ databases">
        <title>Complete genome sequence of Staphylococcus Scheliferi isolated from human.</title>
        <authorList>
            <person name="Abouelkhair M.A."/>
            <person name="Bemis D.A."/>
            <person name="Kania S.A."/>
        </authorList>
    </citation>
    <scope>NUCLEOTIDE SEQUENCE [LARGE SCALE GENOMIC DNA]</scope>
    <source>
        <strain evidence="17 20">ATCC 43808</strain>
    </source>
</reference>
<dbReference type="PANTHER" id="PTHR33794:SF1">
    <property type="entry name" value="BACILLOLYSIN"/>
    <property type="match status" value="1"/>
</dbReference>
<dbReference type="EMBL" id="UHEF01000001">
    <property type="protein sequence ID" value="SUM86880.1"/>
    <property type="molecule type" value="Genomic_DNA"/>
</dbReference>
<dbReference type="Proteomes" id="UP000572988">
    <property type="component" value="Unassembled WGS sequence"/>
</dbReference>
<keyword evidence="8 11" id="KW-0482">Metalloprotease</keyword>